<dbReference type="GO" id="GO:0016705">
    <property type="term" value="F:oxidoreductase activity, acting on paired donors, with incorporation or reduction of molecular oxygen"/>
    <property type="evidence" value="ECO:0007669"/>
    <property type="project" value="InterPro"/>
</dbReference>
<dbReference type="Proteomes" id="UP000275394">
    <property type="component" value="Unassembled WGS sequence"/>
</dbReference>
<dbReference type="RefSeq" id="WP_123710743.1">
    <property type="nucleotide sequence ID" value="NZ_RKHR01000003.1"/>
</dbReference>
<sequence length="337" mass="37523">MKIDGPFYATVENAASEAKRLQEAGYDGVYTLEGNTDPFFPLLLAAEHAPGMDIATAIAVAFPRNPAHLAYQAWDLQTMSKGRFSLGLGSQVKAHVERRFGCEFSQPARRMREQILAIKAFFDCFQQGSPLNFDGEFYQHTLMTPMFDAKPNRYGVPNIMLGALGPLMTKVAAEVADGLILHPFNTESFIRERQLSVIDKQLRAQEKERSSFTVSATAICVTGNNEEEYRAAEQSVKGLLAFYASTKAYLPPMEALGYAELQPELNRLTREGRWSEMAALIDDDFLQAFAVCDEPRNMAKRLKQRYGGFSDRLGIYAPYMTMPDVWPGIVASLKGVG</sequence>
<dbReference type="EMBL" id="RKHR01000003">
    <property type="protein sequence ID" value="ROS04769.1"/>
    <property type="molecule type" value="Genomic_DNA"/>
</dbReference>
<gene>
    <name evidence="2" type="ORF">EDC56_0282</name>
</gene>
<evidence type="ECO:0000313" key="3">
    <source>
        <dbReference type="Proteomes" id="UP000275394"/>
    </source>
</evidence>
<keyword evidence="3" id="KW-1185">Reference proteome</keyword>
<organism evidence="2 3">
    <name type="scientific">Sinobacterium caligoides</name>
    <dbReference type="NCBI Taxonomy" id="933926"/>
    <lineage>
        <taxon>Bacteria</taxon>
        <taxon>Pseudomonadati</taxon>
        <taxon>Pseudomonadota</taxon>
        <taxon>Gammaproteobacteria</taxon>
        <taxon>Cellvibrionales</taxon>
        <taxon>Spongiibacteraceae</taxon>
        <taxon>Sinobacterium</taxon>
    </lineage>
</organism>
<dbReference type="AlphaFoldDB" id="A0A3N2DZ84"/>
<accession>A0A3N2DZ84</accession>
<comment type="caution">
    <text evidence="2">The sequence shown here is derived from an EMBL/GenBank/DDBJ whole genome shotgun (WGS) entry which is preliminary data.</text>
</comment>
<dbReference type="PANTHER" id="PTHR43244:SF2">
    <property type="entry name" value="CONSERVED HYPOTHETICAL ALANINE AND PROLINE-RICH PROTEIN"/>
    <property type="match status" value="1"/>
</dbReference>
<proteinExistence type="predicted"/>
<dbReference type="InterPro" id="IPR050564">
    <property type="entry name" value="F420-G6PD/mer"/>
</dbReference>
<dbReference type="SUPFAM" id="SSF51679">
    <property type="entry name" value="Bacterial luciferase-like"/>
    <property type="match status" value="1"/>
</dbReference>
<feature type="domain" description="Luciferase-like" evidence="1">
    <location>
        <begin position="11"/>
        <end position="306"/>
    </location>
</feature>
<dbReference type="NCBIfam" id="TIGR03617">
    <property type="entry name" value="F420_MSMEG_2256"/>
    <property type="match status" value="1"/>
</dbReference>
<dbReference type="Pfam" id="PF00296">
    <property type="entry name" value="Bac_luciferase"/>
    <property type="match status" value="1"/>
</dbReference>
<dbReference type="Gene3D" id="3.20.20.30">
    <property type="entry name" value="Luciferase-like domain"/>
    <property type="match status" value="1"/>
</dbReference>
<evidence type="ECO:0000259" key="1">
    <source>
        <dbReference type="Pfam" id="PF00296"/>
    </source>
</evidence>
<reference evidence="2 3" key="1">
    <citation type="submission" date="2018-11" db="EMBL/GenBank/DDBJ databases">
        <title>Genomic Encyclopedia of Type Strains, Phase IV (KMG-IV): sequencing the most valuable type-strain genomes for metagenomic binning, comparative biology and taxonomic classification.</title>
        <authorList>
            <person name="Goeker M."/>
        </authorList>
    </citation>
    <scope>NUCLEOTIDE SEQUENCE [LARGE SCALE GENOMIC DNA]</scope>
    <source>
        <strain evidence="2 3">DSM 100316</strain>
    </source>
</reference>
<dbReference type="InterPro" id="IPR011251">
    <property type="entry name" value="Luciferase-like_dom"/>
</dbReference>
<dbReference type="OrthoDB" id="7332380at2"/>
<dbReference type="InterPro" id="IPR019919">
    <property type="entry name" value="Lucif-like_OxRdtase_MSMEG_2256"/>
</dbReference>
<dbReference type="CDD" id="cd01097">
    <property type="entry name" value="Tetrahydromethanopterin_reductase"/>
    <property type="match status" value="1"/>
</dbReference>
<dbReference type="InterPro" id="IPR036661">
    <property type="entry name" value="Luciferase-like_sf"/>
</dbReference>
<evidence type="ECO:0000313" key="2">
    <source>
        <dbReference type="EMBL" id="ROS04769.1"/>
    </source>
</evidence>
<name>A0A3N2DZ84_9GAMM</name>
<dbReference type="PANTHER" id="PTHR43244">
    <property type="match status" value="1"/>
</dbReference>
<protein>
    <submittedName>
        <fullName evidence="2">Putative F420-dependent oxidoreductase</fullName>
    </submittedName>
</protein>